<dbReference type="PANTHER" id="PTHR47313">
    <property type="entry name" value="RIBOSOMAL RNA LARGE SUBUNIT METHYLTRANSFERASE K/L"/>
    <property type="match status" value="1"/>
</dbReference>
<dbReference type="EMBL" id="PVBQ01000014">
    <property type="protein sequence ID" value="PRD46440.1"/>
    <property type="molecule type" value="Genomic_DNA"/>
</dbReference>
<keyword evidence="1 6" id="KW-0489">Methyltransferase</keyword>
<evidence type="ECO:0000256" key="3">
    <source>
        <dbReference type="PROSITE-ProRule" id="PRU00529"/>
    </source>
</evidence>
<feature type="compositionally biased region" description="Basic and acidic residues" evidence="4">
    <location>
        <begin position="383"/>
        <end position="401"/>
    </location>
</feature>
<dbReference type="Proteomes" id="UP000239711">
    <property type="component" value="Unassembled WGS sequence"/>
</dbReference>
<gene>
    <name evidence="6" type="ORF">C5745_15425</name>
</gene>
<dbReference type="CDD" id="cd11715">
    <property type="entry name" value="THUMP_AdoMetMT"/>
    <property type="match status" value="1"/>
</dbReference>
<keyword evidence="2 6" id="KW-0808">Transferase</keyword>
<proteinExistence type="predicted"/>
<dbReference type="InterPro" id="IPR000241">
    <property type="entry name" value="RlmKL-like_Mtase"/>
</dbReference>
<dbReference type="Pfam" id="PF22020">
    <property type="entry name" value="RlmL_1st"/>
    <property type="match status" value="1"/>
</dbReference>
<sequence>MEVFNTPNKVIITCNRRLSPYLAQEVEALGFDIVRAFNTGVEVNASVNACMRLNLNLRTASQVLYEIKSFHAKNADELYQALVTIAWEELLPFDGYFSVTSNVHNETITTPLFANVKVKDAIVDRIKDKKGVRPNTGPELTQAVIHLHWIADRAEIFLDTSGETLAKHGYRKHPGKAPMLEALAAATIMATQWDGKSSFVNPMCGSGTLAIEAALMAQKRMPGLLRMNYAFMHLIGYDEEVFFEERRRLKELTDKKNLPHIIASDISDMAIDIAKSNAKTAGVEHLITFEVGDFAKTTIPGESGVIMFNPEYGERLGVHTKLEATYKRIGDFMKQECKGYRGYIFTGNLDLAKKIGLQASRRFEFFNGKLDCRLLQYELYEGSKEKSAASEVREDSKERSTGGKIHKLIRVRNKDNNDR</sequence>
<dbReference type="Pfam" id="PF01170">
    <property type="entry name" value="UPF0020"/>
    <property type="match status" value="1"/>
</dbReference>
<dbReference type="AlphaFoldDB" id="A0A2S9J104"/>
<dbReference type="SMART" id="SM00981">
    <property type="entry name" value="THUMP"/>
    <property type="match status" value="1"/>
</dbReference>
<organism evidence="6 7">
    <name type="scientific">Sphingobacterium haloxyli</name>
    <dbReference type="NCBI Taxonomy" id="2100533"/>
    <lineage>
        <taxon>Bacteria</taxon>
        <taxon>Pseudomonadati</taxon>
        <taxon>Bacteroidota</taxon>
        <taxon>Sphingobacteriia</taxon>
        <taxon>Sphingobacteriales</taxon>
        <taxon>Sphingobacteriaceae</taxon>
        <taxon>Sphingobacterium</taxon>
    </lineage>
</organism>
<dbReference type="RefSeq" id="WP_105717983.1">
    <property type="nucleotide sequence ID" value="NZ_PVBQ01000014.1"/>
</dbReference>
<evidence type="ECO:0000256" key="1">
    <source>
        <dbReference type="ARBA" id="ARBA00022603"/>
    </source>
</evidence>
<comment type="caution">
    <text evidence="6">The sequence shown here is derived from an EMBL/GenBank/DDBJ whole genome shotgun (WGS) entry which is preliminary data.</text>
</comment>
<dbReference type="InterPro" id="IPR004114">
    <property type="entry name" value="THUMP_dom"/>
</dbReference>
<reference evidence="6 7" key="1">
    <citation type="submission" date="2018-02" db="EMBL/GenBank/DDBJ databases">
        <title>The draft genome of Sphingobacterium sp. 5JN-11.</title>
        <authorList>
            <person name="Liu L."/>
            <person name="Li L."/>
            <person name="Liang L."/>
            <person name="Zhang X."/>
            <person name="Wang T."/>
        </authorList>
    </citation>
    <scope>NUCLEOTIDE SEQUENCE [LARGE SCALE GENOMIC DNA]</scope>
    <source>
        <strain evidence="6 7">5JN-11</strain>
    </source>
</reference>
<evidence type="ECO:0000313" key="7">
    <source>
        <dbReference type="Proteomes" id="UP000239711"/>
    </source>
</evidence>
<dbReference type="Pfam" id="PF02926">
    <property type="entry name" value="THUMP"/>
    <property type="match status" value="1"/>
</dbReference>
<evidence type="ECO:0000313" key="6">
    <source>
        <dbReference type="EMBL" id="PRD46440.1"/>
    </source>
</evidence>
<feature type="region of interest" description="Disordered" evidence="4">
    <location>
        <begin position="383"/>
        <end position="419"/>
    </location>
</feature>
<keyword evidence="3" id="KW-0694">RNA-binding</keyword>
<dbReference type="PROSITE" id="PS51165">
    <property type="entry name" value="THUMP"/>
    <property type="match status" value="1"/>
</dbReference>
<evidence type="ECO:0000256" key="4">
    <source>
        <dbReference type="SAM" id="MobiDB-lite"/>
    </source>
</evidence>
<evidence type="ECO:0000256" key="2">
    <source>
        <dbReference type="ARBA" id="ARBA00022679"/>
    </source>
</evidence>
<feature type="domain" description="THUMP" evidence="5">
    <location>
        <begin position="49"/>
        <end position="160"/>
    </location>
</feature>
<evidence type="ECO:0000259" key="5">
    <source>
        <dbReference type="PROSITE" id="PS51165"/>
    </source>
</evidence>
<dbReference type="SUPFAM" id="SSF53335">
    <property type="entry name" value="S-adenosyl-L-methionine-dependent methyltransferases"/>
    <property type="match status" value="1"/>
</dbReference>
<name>A0A2S9J104_9SPHI</name>
<dbReference type="Gene3D" id="3.30.2130.30">
    <property type="match status" value="1"/>
</dbReference>
<dbReference type="OrthoDB" id="9809404at2"/>
<dbReference type="InterPro" id="IPR029063">
    <property type="entry name" value="SAM-dependent_MTases_sf"/>
</dbReference>
<keyword evidence="7" id="KW-1185">Reference proteome</keyword>
<dbReference type="PANTHER" id="PTHR47313:SF1">
    <property type="entry name" value="RIBOSOMAL RNA LARGE SUBUNIT METHYLTRANSFERASE K_L"/>
    <property type="match status" value="1"/>
</dbReference>
<dbReference type="GO" id="GO:0003723">
    <property type="term" value="F:RNA binding"/>
    <property type="evidence" value="ECO:0007669"/>
    <property type="project" value="UniProtKB-UniRule"/>
</dbReference>
<accession>A0A2S9J104</accession>
<dbReference type="GO" id="GO:0008990">
    <property type="term" value="F:rRNA (guanine-N2-)-methyltransferase activity"/>
    <property type="evidence" value="ECO:0007669"/>
    <property type="project" value="TreeGrafter"/>
</dbReference>
<protein>
    <submittedName>
        <fullName evidence="6">RNA methyltransferase</fullName>
    </submittedName>
</protein>
<dbReference type="GO" id="GO:0070043">
    <property type="term" value="F:rRNA (guanine-N7-)-methyltransferase activity"/>
    <property type="evidence" value="ECO:0007669"/>
    <property type="project" value="TreeGrafter"/>
</dbReference>
<dbReference type="InterPro" id="IPR054170">
    <property type="entry name" value="RlmL_1st"/>
</dbReference>
<dbReference type="Gene3D" id="3.40.50.150">
    <property type="entry name" value="Vaccinia Virus protein VP39"/>
    <property type="match status" value="1"/>
</dbReference>